<keyword evidence="3" id="KW-1003">Cell membrane</keyword>
<dbReference type="Proteomes" id="UP000094714">
    <property type="component" value="Chromosome"/>
</dbReference>
<evidence type="ECO:0000256" key="4">
    <source>
        <dbReference type="ARBA" id="ARBA00022692"/>
    </source>
</evidence>
<evidence type="ECO:0000256" key="7">
    <source>
        <dbReference type="SAM" id="Phobius"/>
    </source>
</evidence>
<proteinExistence type="predicted"/>
<dbReference type="Pfam" id="PF00884">
    <property type="entry name" value="Sulfatase"/>
    <property type="match status" value="1"/>
</dbReference>
<keyword evidence="5 7" id="KW-1133">Transmembrane helix</keyword>
<dbReference type="PANTHER" id="PTHR47371:SF3">
    <property type="entry name" value="PHOSPHOGLYCEROL TRANSFERASE I"/>
    <property type="match status" value="1"/>
</dbReference>
<reference evidence="9 10" key="1">
    <citation type="submission" date="2016-09" db="EMBL/GenBank/DDBJ databases">
        <title>Genome Sequence of the Lactobacillus fermentum strain NCC2970 (CNCM I-5068).</title>
        <authorList>
            <person name="Barretto C."/>
            <person name="Ngom-Bru C."/>
            <person name="Genevaz A."/>
            <person name="Fournier C."/>
            <person name="Moine D."/>
            <person name="Kassam M."/>
            <person name="Iltis A."/>
            <person name="Sagory-Zalkind P."/>
            <person name="Faucherand G."/>
            <person name="Descombes P."/>
            <person name="Duboux S."/>
        </authorList>
    </citation>
    <scope>NUCLEOTIDE SEQUENCE [LARGE SCALE GENOMIC DNA]</scope>
    <source>
        <strain evidence="9 10">NCC2970</strain>
    </source>
</reference>
<feature type="transmembrane region" description="Helical" evidence="7">
    <location>
        <begin position="393"/>
        <end position="414"/>
    </location>
</feature>
<evidence type="ECO:0000256" key="5">
    <source>
        <dbReference type="ARBA" id="ARBA00022989"/>
    </source>
</evidence>
<evidence type="ECO:0000313" key="9">
    <source>
        <dbReference type="EMBL" id="AOR73916.1"/>
    </source>
</evidence>
<evidence type="ECO:0000256" key="1">
    <source>
        <dbReference type="ARBA" id="ARBA00004651"/>
    </source>
</evidence>
<feature type="transmembrane region" description="Helical" evidence="7">
    <location>
        <begin position="171"/>
        <end position="188"/>
    </location>
</feature>
<accession>A0A1D7ZVK8</accession>
<feature type="transmembrane region" description="Helical" evidence="7">
    <location>
        <begin position="143"/>
        <end position="159"/>
    </location>
</feature>
<feature type="transmembrane region" description="Helical" evidence="7">
    <location>
        <begin position="75"/>
        <end position="96"/>
    </location>
</feature>
<feature type="transmembrane region" description="Helical" evidence="7">
    <location>
        <begin position="261"/>
        <end position="278"/>
    </location>
</feature>
<organism evidence="9 10">
    <name type="scientific">Limosilactobacillus fermentum</name>
    <name type="common">Lactobacillus fermentum</name>
    <dbReference type="NCBI Taxonomy" id="1613"/>
    <lineage>
        <taxon>Bacteria</taxon>
        <taxon>Bacillati</taxon>
        <taxon>Bacillota</taxon>
        <taxon>Bacilli</taxon>
        <taxon>Lactobacillales</taxon>
        <taxon>Lactobacillaceae</taxon>
        <taxon>Limosilactobacillus</taxon>
    </lineage>
</organism>
<dbReference type="SUPFAM" id="SSF53649">
    <property type="entry name" value="Alkaline phosphatase-like"/>
    <property type="match status" value="1"/>
</dbReference>
<dbReference type="PANTHER" id="PTHR47371">
    <property type="entry name" value="LIPOTEICHOIC ACID SYNTHASE"/>
    <property type="match status" value="1"/>
</dbReference>
<keyword evidence="6 7" id="KW-0472">Membrane</keyword>
<feature type="transmembrane region" description="Helical" evidence="7">
    <location>
        <begin position="7"/>
        <end position="24"/>
    </location>
</feature>
<feature type="transmembrane region" description="Helical" evidence="7">
    <location>
        <begin position="108"/>
        <end position="131"/>
    </location>
</feature>
<gene>
    <name evidence="9" type="ORF">LACFE_CDS0444</name>
</gene>
<feature type="transmembrane region" description="Helical" evidence="7">
    <location>
        <begin position="200"/>
        <end position="220"/>
    </location>
</feature>
<feature type="transmembrane region" description="Helical" evidence="7">
    <location>
        <begin position="475"/>
        <end position="497"/>
    </location>
</feature>
<evidence type="ECO:0000313" key="10">
    <source>
        <dbReference type="Proteomes" id="UP000094714"/>
    </source>
</evidence>
<sequence length="979" mass="111011">MKKIIANSGWLIALLLTVMNLWMWDSQLQFSNYSENNLKMAVLQLVHVILIIAELWLLMQLGRTLKRHRLGRTRVVTTWLVLVAYGAGSVLLQLVWKNQFYFSDLLNAVFPITRNIFPLATAYIIAMATFPRVNELSEVNRRFLGKVLVGMFLVATVFYNDLWGIKDSQNVLFYLMVMMVGAAFDGIELPDHWRRFVKRWGTVTLLVTAVLAMLMPTISVTIHYDMSTANRFSNLSDGLLVLVTLGMFLLQKNQVIGEHQILNGGIYSSLVLAGLPLLRSHYVGFAAGHVGNLGLKILLVAIIAGAVMVVGFVANWCLRRLFSSLAITQHYERWVEELPSHLMEWPAWLKKFCHRHWPALTAVGVAYGLAVISNLLMFTSWKVNPAGSMTFDNYIYLLTARQGILLFTALLIWLVFKLVQSLVKRYWLALSIVVPLIIIWGIANRIKLITREEPILPSDVMMYQAYGNMLKLVSAWIPITGAVVYVITIGLGIYLDRKLPVPAPSTKRRCIWTVLTVLFFGSSIFWNHTDSRISTVIEGLGDHPIFYNQQDGARENGPIIQFLNNIDITVMEKPAGYSKARMEKIAREYQVVAEEINKDRKNSLSSQTIMFNLSESFSNPKRVPGVKIKGNPIPYILSLKKTTTSGLMMSSGYGGGTANMEYMTLTGLATANFSSTLQTPYTQIVPRLTKNWTFNQLFDYAVGIHPYQGVFYSRVADYAKFGFNRFYYLGSKYKIIDKKKIGKSPYLSDETSYANALTQLKTDKNGTFINLVTMQNHMPYDTQYHKNYSKWLPTSVSEGTDKGTVATYTTGLTYTDKAVKQFIKQINKIQKPITVVFYGDHLPGIYNNSMAKDGTKLHETDYFIYSNTYAREHSARTLTSNTKVVSPNDFMAMVAEQTNSKVTPYLALMTKVYEDLPAVSINTGQNNSTASLQFTNSKGQVVKYSQLTKKQKRLWQDYKLVQYDLTAGKQYLYQLHMMK</sequence>
<dbReference type="CDD" id="cd16015">
    <property type="entry name" value="LTA_synthase"/>
    <property type="match status" value="1"/>
</dbReference>
<feature type="domain" description="Sulfatase N-terminal" evidence="8">
    <location>
        <begin position="608"/>
        <end position="898"/>
    </location>
</feature>
<dbReference type="AlphaFoldDB" id="A0A1D7ZVK8"/>
<feature type="transmembrane region" description="Helical" evidence="7">
    <location>
        <begin position="359"/>
        <end position="381"/>
    </location>
</feature>
<evidence type="ECO:0000256" key="6">
    <source>
        <dbReference type="ARBA" id="ARBA00023136"/>
    </source>
</evidence>
<comment type="pathway">
    <text evidence="2">Cell wall biogenesis; lipoteichoic acid biosynthesis.</text>
</comment>
<feature type="transmembrane region" description="Helical" evidence="7">
    <location>
        <begin position="298"/>
        <end position="318"/>
    </location>
</feature>
<dbReference type="EMBL" id="CP017151">
    <property type="protein sequence ID" value="AOR73916.1"/>
    <property type="molecule type" value="Genomic_DNA"/>
</dbReference>
<comment type="subcellular location">
    <subcellularLocation>
        <location evidence="1">Cell membrane</location>
        <topology evidence="1">Multi-pass membrane protein</topology>
    </subcellularLocation>
</comment>
<dbReference type="InterPro" id="IPR000917">
    <property type="entry name" value="Sulfatase_N"/>
</dbReference>
<evidence type="ECO:0000256" key="2">
    <source>
        <dbReference type="ARBA" id="ARBA00004936"/>
    </source>
</evidence>
<dbReference type="InterPro" id="IPR050448">
    <property type="entry name" value="OpgB/LTA_synthase_biosynth"/>
</dbReference>
<evidence type="ECO:0000259" key="8">
    <source>
        <dbReference type="Pfam" id="PF00884"/>
    </source>
</evidence>
<dbReference type="Gene3D" id="3.40.720.10">
    <property type="entry name" value="Alkaline Phosphatase, subunit A"/>
    <property type="match status" value="1"/>
</dbReference>
<protein>
    <recommendedName>
        <fullName evidence="8">Sulfatase N-terminal domain-containing protein</fullName>
    </recommendedName>
</protein>
<dbReference type="GO" id="GO:0005886">
    <property type="term" value="C:plasma membrane"/>
    <property type="evidence" value="ECO:0007669"/>
    <property type="project" value="UniProtKB-SubCell"/>
</dbReference>
<evidence type="ECO:0000256" key="3">
    <source>
        <dbReference type="ARBA" id="ARBA00022475"/>
    </source>
</evidence>
<dbReference type="InterPro" id="IPR017850">
    <property type="entry name" value="Alkaline_phosphatase_core_sf"/>
</dbReference>
<name>A0A1D7ZVK8_LIMFE</name>
<feature type="transmembrane region" description="Helical" evidence="7">
    <location>
        <begin position="426"/>
        <end position="443"/>
    </location>
</feature>
<feature type="transmembrane region" description="Helical" evidence="7">
    <location>
        <begin position="44"/>
        <end position="63"/>
    </location>
</feature>
<dbReference type="RefSeq" id="WP_069775704.1">
    <property type="nucleotide sequence ID" value="NZ_CP017151.1"/>
</dbReference>
<dbReference type="PATRIC" id="fig|1613.112.peg.467"/>
<keyword evidence="4 7" id="KW-0812">Transmembrane</keyword>